<feature type="region of interest" description="Disordered" evidence="1">
    <location>
        <begin position="216"/>
        <end position="240"/>
    </location>
</feature>
<keyword evidence="3" id="KW-1185">Reference proteome</keyword>
<organism evidence="2 3">
    <name type="scientific">Coniochaeta ligniaria NRRL 30616</name>
    <dbReference type="NCBI Taxonomy" id="1408157"/>
    <lineage>
        <taxon>Eukaryota</taxon>
        <taxon>Fungi</taxon>
        <taxon>Dikarya</taxon>
        <taxon>Ascomycota</taxon>
        <taxon>Pezizomycotina</taxon>
        <taxon>Sordariomycetes</taxon>
        <taxon>Sordariomycetidae</taxon>
        <taxon>Coniochaetales</taxon>
        <taxon>Coniochaetaceae</taxon>
        <taxon>Coniochaeta</taxon>
    </lineage>
</organism>
<dbReference type="AlphaFoldDB" id="A0A1J7I7F4"/>
<evidence type="ECO:0000256" key="1">
    <source>
        <dbReference type="SAM" id="MobiDB-lite"/>
    </source>
</evidence>
<feature type="compositionally biased region" description="Polar residues" evidence="1">
    <location>
        <begin position="134"/>
        <end position="149"/>
    </location>
</feature>
<proteinExistence type="predicted"/>
<gene>
    <name evidence="2" type="ORF">CONLIGDRAFT_649866</name>
</gene>
<feature type="compositionally biased region" description="Basic and acidic residues" evidence="1">
    <location>
        <begin position="216"/>
        <end position="238"/>
    </location>
</feature>
<reference evidence="2 3" key="1">
    <citation type="submission" date="2016-10" db="EMBL/GenBank/DDBJ databases">
        <title>Draft genome sequence of Coniochaeta ligniaria NRRL30616, a lignocellulolytic fungus for bioabatement of inhibitors in plant biomass hydrolysates.</title>
        <authorList>
            <consortium name="DOE Joint Genome Institute"/>
            <person name="Jimenez D.J."/>
            <person name="Hector R.E."/>
            <person name="Riley R."/>
            <person name="Sun H."/>
            <person name="Grigoriev I.V."/>
            <person name="Van Elsas J.D."/>
            <person name="Nichols N.N."/>
        </authorList>
    </citation>
    <scope>NUCLEOTIDE SEQUENCE [LARGE SCALE GENOMIC DNA]</scope>
    <source>
        <strain evidence="2 3">NRRL 30616</strain>
    </source>
</reference>
<feature type="region of interest" description="Disordered" evidence="1">
    <location>
        <begin position="122"/>
        <end position="202"/>
    </location>
</feature>
<accession>A0A1J7I7F4</accession>
<protein>
    <submittedName>
        <fullName evidence="2">Uncharacterized protein</fullName>
    </submittedName>
</protein>
<sequence length="268" mass="28892">MTSLYTRPGAAGPYRIVTATRSSETAWIPRPCGGHEPLTWALTEVHRLLFAWPSARQLTSGLATKQLREESSFARFLTSVSLGAGHQLQFTTHANFPLHMPIFSAILSSTKQVPSLMKLGTTTKPLRGGDTPMFTKSDNTCHLSTSGANNIAEGNDQRQPRRRQTRSSTRPSPEEHQSPDQPPQHNHPISNKGPLAPFGPGRAMLRRHAKDIIDPHASEDSQHPECHGNGDRQKRDPASESLAAFLDGIALGADCAGSVTSSGVGALG</sequence>
<name>A0A1J7I7F4_9PEZI</name>
<dbReference type="InParanoid" id="A0A1J7I7F4"/>
<evidence type="ECO:0000313" key="3">
    <source>
        <dbReference type="Proteomes" id="UP000182658"/>
    </source>
</evidence>
<evidence type="ECO:0000313" key="2">
    <source>
        <dbReference type="EMBL" id="OIW23349.1"/>
    </source>
</evidence>
<dbReference type="EMBL" id="KV875107">
    <property type="protein sequence ID" value="OIW23349.1"/>
    <property type="molecule type" value="Genomic_DNA"/>
</dbReference>
<dbReference type="Proteomes" id="UP000182658">
    <property type="component" value="Unassembled WGS sequence"/>
</dbReference>